<feature type="region of interest" description="Disordered" evidence="1">
    <location>
        <begin position="124"/>
        <end position="144"/>
    </location>
</feature>
<name>A0A077WHJ1_9FUNG</name>
<feature type="compositionally biased region" description="Polar residues" evidence="1">
    <location>
        <begin position="706"/>
        <end position="715"/>
    </location>
</feature>
<dbReference type="InterPro" id="IPR035899">
    <property type="entry name" value="DBL_dom_sf"/>
</dbReference>
<dbReference type="Gene3D" id="1.20.900.10">
    <property type="entry name" value="Dbl homology (DH) domain"/>
    <property type="match status" value="1"/>
</dbReference>
<feature type="region of interest" description="Disordered" evidence="1">
    <location>
        <begin position="60"/>
        <end position="80"/>
    </location>
</feature>
<dbReference type="SUPFAM" id="SSF103657">
    <property type="entry name" value="BAR/IMD domain-like"/>
    <property type="match status" value="1"/>
</dbReference>
<gene>
    <name evidence="3" type="ORF">LRAMOSA09157</name>
</gene>
<dbReference type="Gene3D" id="1.20.1270.60">
    <property type="entry name" value="Arfaptin homology (AH) domain/BAR domain"/>
    <property type="match status" value="1"/>
</dbReference>
<reference evidence="3" key="1">
    <citation type="journal article" date="2014" name="Genome Announc.">
        <title>De novo whole-genome sequence and genome annotation of Lichtheimia ramosa.</title>
        <authorList>
            <person name="Linde J."/>
            <person name="Schwartze V."/>
            <person name="Binder U."/>
            <person name="Lass-Florl C."/>
            <person name="Voigt K."/>
            <person name="Horn F."/>
        </authorList>
    </citation>
    <scope>NUCLEOTIDE SEQUENCE</scope>
    <source>
        <strain evidence="3">JMRC FSU:6197</strain>
    </source>
</reference>
<feature type="domain" description="DH" evidence="2">
    <location>
        <begin position="192"/>
        <end position="368"/>
    </location>
</feature>
<dbReference type="GO" id="GO:0031991">
    <property type="term" value="P:regulation of actomyosin contractile ring contraction"/>
    <property type="evidence" value="ECO:0007669"/>
    <property type="project" value="TreeGrafter"/>
</dbReference>
<dbReference type="OrthoDB" id="10256089at2759"/>
<dbReference type="CDD" id="cd00160">
    <property type="entry name" value="RhoGEF"/>
    <property type="match status" value="1"/>
</dbReference>
<dbReference type="PROSITE" id="PS50010">
    <property type="entry name" value="DH_2"/>
    <property type="match status" value="1"/>
</dbReference>
<dbReference type="GO" id="GO:0005737">
    <property type="term" value="C:cytoplasm"/>
    <property type="evidence" value="ECO:0007669"/>
    <property type="project" value="TreeGrafter"/>
</dbReference>
<sequence>MSSWLSTESSFTEDLFDTVIIQAPSKTSTDTGYDDEIAPLQQHKKKGRLRTKLSIASMMNNNSNSTANNRSTIPASSSTCSIPHSITSSIASSSSPTTSPKRVISSFRRVKSFHRLREHINNKKTTLATSPSSVSSVSPMSPPPIYQYQRRPHSALYYSTTDQDDTISTSSSSCFSHCGGINSSITTTTAAKLSHVMQELIETEKAYYQDIQLIHDIYMCPKTESPFTEHEQKLLFGNITAILDLEKELVPLLCNDGSNIGQVFMQMMGRIEQVYCTYCKRHQDVINTLNHAQQTRPEVQCFLKSCYKAMQGRTTSWDLPSLLIKPVQRVLKYPLLLQEMANLASPTDPDLEAAAADIQRVADHINEMKRRKDMAEMILTGKPDQTSQMVHGINKTIARRAYRLKKAVGKKSNSNNSDKTSTMAQDAIFDTLYQRFVYQQQVGHQLADRLMTWVEMVKALCIQTHTFAVSMEDFYGSWGPIQEFSRVSFDCIAEELERQAQELVSTRLSNYHRLFDRPAQVIAKRARKVVDHERAESSVDDEAYMAIHTQLVEELPTFLALAAEYFDIIVNQVRIMQAETYQRLWQEWLRLANMLPNDDDKRDNRSHTLTTQDIIDEYQSRMQPLHECMGNICAISQTKQSPLASRRVSNSSSSSSSSSSHITSSEEDDLMTWDEMLKASTLSKKRDSGVDAKLAGDSKKHDPTTDNDSQLETHR</sequence>
<evidence type="ECO:0000313" key="3">
    <source>
        <dbReference type="EMBL" id="CDS06629.1"/>
    </source>
</evidence>
<dbReference type="EMBL" id="LK023321">
    <property type="protein sequence ID" value="CDS06629.1"/>
    <property type="molecule type" value="Genomic_DNA"/>
</dbReference>
<feature type="compositionally biased region" description="Low complexity" evidence="1">
    <location>
        <begin position="641"/>
        <end position="663"/>
    </location>
</feature>
<organism evidence="3">
    <name type="scientific">Lichtheimia ramosa</name>
    <dbReference type="NCBI Taxonomy" id="688394"/>
    <lineage>
        <taxon>Eukaryota</taxon>
        <taxon>Fungi</taxon>
        <taxon>Fungi incertae sedis</taxon>
        <taxon>Mucoromycota</taxon>
        <taxon>Mucoromycotina</taxon>
        <taxon>Mucoromycetes</taxon>
        <taxon>Mucorales</taxon>
        <taxon>Lichtheimiaceae</taxon>
        <taxon>Lichtheimia</taxon>
    </lineage>
</organism>
<evidence type="ECO:0000259" key="2">
    <source>
        <dbReference type="PROSITE" id="PS50010"/>
    </source>
</evidence>
<feature type="compositionally biased region" description="Low complexity" evidence="1">
    <location>
        <begin position="130"/>
        <end position="139"/>
    </location>
</feature>
<dbReference type="GO" id="GO:0005085">
    <property type="term" value="F:guanyl-nucleotide exchange factor activity"/>
    <property type="evidence" value="ECO:0007669"/>
    <property type="project" value="InterPro"/>
</dbReference>
<dbReference type="InterPro" id="IPR000219">
    <property type="entry name" value="DH_dom"/>
</dbReference>
<dbReference type="InterPro" id="IPR027267">
    <property type="entry name" value="AH/BAR_dom_sf"/>
</dbReference>
<dbReference type="PANTHER" id="PTHR22834:SF20">
    <property type="entry name" value="SH3 DOMAIN-CONTAINING PROTEIN"/>
    <property type="match status" value="1"/>
</dbReference>
<dbReference type="PANTHER" id="PTHR22834">
    <property type="entry name" value="NUCLEAR FUSION PROTEIN FUS2"/>
    <property type="match status" value="1"/>
</dbReference>
<evidence type="ECO:0000256" key="1">
    <source>
        <dbReference type="SAM" id="MobiDB-lite"/>
    </source>
</evidence>
<dbReference type="AlphaFoldDB" id="A0A077WHJ1"/>
<dbReference type="Pfam" id="PF00621">
    <property type="entry name" value="RhoGEF"/>
    <property type="match status" value="1"/>
</dbReference>
<accession>A0A077WHJ1</accession>
<proteinExistence type="predicted"/>
<feature type="region of interest" description="Disordered" evidence="1">
    <location>
        <begin position="640"/>
        <end position="715"/>
    </location>
</feature>
<protein>
    <recommendedName>
        <fullName evidence="2">DH domain-containing protein</fullName>
    </recommendedName>
</protein>
<feature type="compositionally biased region" description="Basic and acidic residues" evidence="1">
    <location>
        <begin position="684"/>
        <end position="704"/>
    </location>
</feature>
<dbReference type="InterPro" id="IPR051492">
    <property type="entry name" value="Dynamin-Rho_GEF"/>
</dbReference>
<dbReference type="SMART" id="SM00325">
    <property type="entry name" value="RhoGEF"/>
    <property type="match status" value="1"/>
</dbReference>
<feature type="compositionally biased region" description="Low complexity" evidence="1">
    <location>
        <begin position="60"/>
        <end position="73"/>
    </location>
</feature>
<dbReference type="GO" id="GO:0032955">
    <property type="term" value="P:regulation of division septum assembly"/>
    <property type="evidence" value="ECO:0007669"/>
    <property type="project" value="TreeGrafter"/>
</dbReference>
<dbReference type="SUPFAM" id="SSF48065">
    <property type="entry name" value="DBL homology domain (DH-domain)"/>
    <property type="match status" value="1"/>
</dbReference>